<dbReference type="RefSeq" id="WP_347703732.1">
    <property type="nucleotide sequence ID" value="NZ_JBDPZD010000001.1"/>
</dbReference>
<evidence type="ECO:0000313" key="5">
    <source>
        <dbReference type="Proteomes" id="UP001495147"/>
    </source>
</evidence>
<dbReference type="EMBL" id="JBDPZD010000001">
    <property type="protein sequence ID" value="MEO3690916.1"/>
    <property type="molecule type" value="Genomic_DNA"/>
</dbReference>
<dbReference type="InterPro" id="IPR051212">
    <property type="entry name" value="Type-I_RE_S_subunit"/>
</dbReference>
<evidence type="ECO:0000256" key="3">
    <source>
        <dbReference type="SAM" id="Coils"/>
    </source>
</evidence>
<dbReference type="GO" id="GO:0004519">
    <property type="term" value="F:endonuclease activity"/>
    <property type="evidence" value="ECO:0007669"/>
    <property type="project" value="UniProtKB-KW"/>
</dbReference>
<proteinExistence type="predicted"/>
<dbReference type="Proteomes" id="UP001495147">
    <property type="component" value="Unassembled WGS sequence"/>
</dbReference>
<keyword evidence="5" id="KW-1185">Reference proteome</keyword>
<keyword evidence="4" id="KW-0540">Nuclease</keyword>
<dbReference type="Gene3D" id="3.90.220.20">
    <property type="entry name" value="DNA methylase specificity domains"/>
    <property type="match status" value="2"/>
</dbReference>
<dbReference type="PANTHER" id="PTHR43140:SF1">
    <property type="entry name" value="TYPE I RESTRICTION ENZYME ECOKI SPECIFICITY SUBUNIT"/>
    <property type="match status" value="1"/>
</dbReference>
<dbReference type="CDD" id="cd17517">
    <property type="entry name" value="RMtype1_S_EcoKI_StySPI-TRD2-CR2_like"/>
    <property type="match status" value="1"/>
</dbReference>
<accession>A0ABV0FZL7</accession>
<protein>
    <submittedName>
        <fullName evidence="4">Restriction endonuclease</fullName>
    </submittedName>
</protein>
<evidence type="ECO:0000256" key="1">
    <source>
        <dbReference type="ARBA" id="ARBA00022747"/>
    </source>
</evidence>
<dbReference type="PANTHER" id="PTHR43140">
    <property type="entry name" value="TYPE-1 RESTRICTION ENZYME ECOKI SPECIFICITY PROTEIN"/>
    <property type="match status" value="1"/>
</dbReference>
<reference evidence="4 5" key="1">
    <citation type="submission" date="2024-05" db="EMBL/GenBank/DDBJ databases">
        <title>Roseateles sp. DJS-2-20 16S ribosomal RNA gene Genome sequencing and assembly.</title>
        <authorList>
            <person name="Woo H."/>
        </authorList>
    </citation>
    <scope>NUCLEOTIDE SEQUENCE [LARGE SCALE GENOMIC DNA]</scope>
    <source>
        <strain evidence="4 5">DJS-2-20</strain>
    </source>
</reference>
<organism evidence="4 5">
    <name type="scientific">Roseateles paludis</name>
    <dbReference type="NCBI Taxonomy" id="3145238"/>
    <lineage>
        <taxon>Bacteria</taxon>
        <taxon>Pseudomonadati</taxon>
        <taxon>Pseudomonadota</taxon>
        <taxon>Betaproteobacteria</taxon>
        <taxon>Burkholderiales</taxon>
        <taxon>Sphaerotilaceae</taxon>
        <taxon>Roseateles</taxon>
    </lineage>
</organism>
<keyword evidence="4" id="KW-0255">Endonuclease</keyword>
<dbReference type="InterPro" id="IPR044946">
    <property type="entry name" value="Restrct_endonuc_typeI_TRD_sf"/>
</dbReference>
<comment type="caution">
    <text evidence="4">The sequence shown here is derived from an EMBL/GenBank/DDBJ whole genome shotgun (WGS) entry which is preliminary data.</text>
</comment>
<name>A0ABV0FZL7_9BURK</name>
<evidence type="ECO:0000256" key="2">
    <source>
        <dbReference type="ARBA" id="ARBA00023125"/>
    </source>
</evidence>
<feature type="coiled-coil region" evidence="3">
    <location>
        <begin position="138"/>
        <end position="175"/>
    </location>
</feature>
<keyword evidence="2" id="KW-0238">DNA-binding</keyword>
<evidence type="ECO:0000313" key="4">
    <source>
        <dbReference type="EMBL" id="MEO3690916.1"/>
    </source>
</evidence>
<keyword evidence="1" id="KW-0680">Restriction system</keyword>
<gene>
    <name evidence="4" type="ORF">ABDJ85_05495</name>
</gene>
<keyword evidence="3" id="KW-0175">Coiled coil</keyword>
<dbReference type="SUPFAM" id="SSF116734">
    <property type="entry name" value="DNA methylase specificity domain"/>
    <property type="match status" value="2"/>
</dbReference>
<keyword evidence="4" id="KW-0378">Hydrolase</keyword>
<sequence length="487" mass="52902">MNPADAPDVEFTYCDISAIDNEAGVVVAPKVLMGRDTPSRARQAVRAGDVLFSTVRPGLRAIARVPEVSNPVASTGFCVLRPAEGVDGSLLLQLLRSHDFLQQVLPLQRGVSYPAVRDADVLSQLVPLPPATEQTRIVEKLEELLSDLDASVAELKAAQQKLQHYRQSLLKAAVEGSLTAAWREANPAPEETGADLLARILRERRARWEAQQLAKFEAQGKPPTKGWQSAYPEPVQPDVADLPALPESWTWASLDALIVDGPQNGLYLPKERYAAGVPILRIDDYQIGWHRPRDELRQVTANADEVGTYGLMAGDLVINRVNSMTHLGKSMWVPKELAGVVFESNMMRLRLAAAVEGGFVSLYLGSAIGRARLTAEAKWAVNQASINQQDVRRTPVPIPPPAEQSAVALLLEQQLLASGELLTALEAAQAQSTAQRQNLLRAAFAGQLVPQDPADEPAAELLARIRAERAAAQPAPKKHSRSKRVPA</sequence>